<dbReference type="AlphaFoldDB" id="X6LFC3"/>
<protein>
    <submittedName>
        <fullName evidence="3">Uncharacterized protein</fullName>
    </submittedName>
</protein>
<feature type="signal peptide" evidence="2">
    <location>
        <begin position="1"/>
        <end position="21"/>
    </location>
</feature>
<evidence type="ECO:0000256" key="1">
    <source>
        <dbReference type="SAM" id="MobiDB-lite"/>
    </source>
</evidence>
<reference evidence="3 4" key="1">
    <citation type="journal article" date="2013" name="Curr. Biol.">
        <title>The Genome of the Foraminiferan Reticulomyxa filosa.</title>
        <authorList>
            <person name="Glockner G."/>
            <person name="Hulsmann N."/>
            <person name="Schleicher M."/>
            <person name="Noegel A.A."/>
            <person name="Eichinger L."/>
            <person name="Gallinger C."/>
            <person name="Pawlowski J."/>
            <person name="Sierra R."/>
            <person name="Euteneuer U."/>
            <person name="Pillet L."/>
            <person name="Moustafa A."/>
            <person name="Platzer M."/>
            <person name="Groth M."/>
            <person name="Szafranski K."/>
            <person name="Schliwa M."/>
        </authorList>
    </citation>
    <scope>NUCLEOTIDE SEQUENCE [LARGE SCALE GENOMIC DNA]</scope>
</reference>
<name>X6LFC3_RETFI</name>
<comment type="caution">
    <text evidence="3">The sequence shown here is derived from an EMBL/GenBank/DDBJ whole genome shotgun (WGS) entry which is preliminary data.</text>
</comment>
<dbReference type="EMBL" id="ASPP01041499">
    <property type="protein sequence ID" value="ETO00269.1"/>
    <property type="molecule type" value="Genomic_DNA"/>
</dbReference>
<gene>
    <name evidence="3" type="ORF">RFI_37178</name>
</gene>
<sequence>FPLQKIIIMFQLLFVLFSANAITINPLKNATYNLLYKRLDNSDTLLPEPFISVNIMHKMPNNTENVTIAQKPAAGIGATNQLQQTDTFDNHLQANLLPTKNKDSKRKKESTSIGPINNTGNRTSEEESIFFCKKKKKIGDVFC</sequence>
<evidence type="ECO:0000256" key="2">
    <source>
        <dbReference type="SAM" id="SignalP"/>
    </source>
</evidence>
<feature type="non-terminal residue" evidence="3">
    <location>
        <position position="1"/>
    </location>
</feature>
<feature type="compositionally biased region" description="Polar residues" evidence="1">
    <location>
        <begin position="111"/>
        <end position="120"/>
    </location>
</feature>
<proteinExistence type="predicted"/>
<keyword evidence="2" id="KW-0732">Signal</keyword>
<feature type="chain" id="PRO_5004974700" evidence="2">
    <location>
        <begin position="22"/>
        <end position="143"/>
    </location>
</feature>
<evidence type="ECO:0000313" key="3">
    <source>
        <dbReference type="EMBL" id="ETO00269.1"/>
    </source>
</evidence>
<dbReference type="Proteomes" id="UP000023152">
    <property type="component" value="Unassembled WGS sequence"/>
</dbReference>
<keyword evidence="4" id="KW-1185">Reference proteome</keyword>
<organism evidence="3 4">
    <name type="scientific">Reticulomyxa filosa</name>
    <dbReference type="NCBI Taxonomy" id="46433"/>
    <lineage>
        <taxon>Eukaryota</taxon>
        <taxon>Sar</taxon>
        <taxon>Rhizaria</taxon>
        <taxon>Retaria</taxon>
        <taxon>Foraminifera</taxon>
        <taxon>Monothalamids</taxon>
        <taxon>Reticulomyxidae</taxon>
        <taxon>Reticulomyxa</taxon>
    </lineage>
</organism>
<evidence type="ECO:0000313" key="4">
    <source>
        <dbReference type="Proteomes" id="UP000023152"/>
    </source>
</evidence>
<feature type="region of interest" description="Disordered" evidence="1">
    <location>
        <begin position="98"/>
        <end position="120"/>
    </location>
</feature>
<accession>X6LFC3</accession>